<gene>
    <name evidence="1" type="ORF">B296_00040358</name>
</gene>
<organism evidence="1 2">
    <name type="scientific">Ensete ventricosum</name>
    <name type="common">Abyssinian banana</name>
    <name type="synonym">Musa ensete</name>
    <dbReference type="NCBI Taxonomy" id="4639"/>
    <lineage>
        <taxon>Eukaryota</taxon>
        <taxon>Viridiplantae</taxon>
        <taxon>Streptophyta</taxon>
        <taxon>Embryophyta</taxon>
        <taxon>Tracheophyta</taxon>
        <taxon>Spermatophyta</taxon>
        <taxon>Magnoliopsida</taxon>
        <taxon>Liliopsida</taxon>
        <taxon>Zingiberales</taxon>
        <taxon>Musaceae</taxon>
        <taxon>Ensete</taxon>
    </lineage>
</organism>
<sequence>MCPFWLFCDWIGTAELNGMLFASLLSVINPSPFLSLKHFFPPSFPPAPVAGQRRCLPCSQPQPPLGAPHADATASSLSRCRSPRRTAAALTFL</sequence>
<dbReference type="Proteomes" id="UP000287651">
    <property type="component" value="Unassembled WGS sequence"/>
</dbReference>
<reference evidence="1 2" key="1">
    <citation type="journal article" date="2014" name="Agronomy (Basel)">
        <title>A Draft Genome Sequence for Ensete ventricosum, the Drought-Tolerant Tree Against Hunger.</title>
        <authorList>
            <person name="Harrison J."/>
            <person name="Moore K.A."/>
            <person name="Paszkiewicz K."/>
            <person name="Jones T."/>
            <person name="Grant M."/>
            <person name="Ambacheew D."/>
            <person name="Muzemil S."/>
            <person name="Studholme D.J."/>
        </authorList>
    </citation>
    <scope>NUCLEOTIDE SEQUENCE [LARGE SCALE GENOMIC DNA]</scope>
</reference>
<accession>A0A426YCV3</accession>
<dbReference type="EMBL" id="AMZH03013264">
    <property type="protein sequence ID" value="RRT49564.1"/>
    <property type="molecule type" value="Genomic_DNA"/>
</dbReference>
<evidence type="ECO:0000313" key="1">
    <source>
        <dbReference type="EMBL" id="RRT49564.1"/>
    </source>
</evidence>
<proteinExistence type="predicted"/>
<protein>
    <submittedName>
        <fullName evidence="1">Uncharacterized protein</fullName>
    </submittedName>
</protein>
<dbReference type="AlphaFoldDB" id="A0A426YCV3"/>
<evidence type="ECO:0000313" key="2">
    <source>
        <dbReference type="Proteomes" id="UP000287651"/>
    </source>
</evidence>
<name>A0A426YCV3_ENSVE</name>
<comment type="caution">
    <text evidence="1">The sequence shown here is derived from an EMBL/GenBank/DDBJ whole genome shotgun (WGS) entry which is preliminary data.</text>
</comment>